<evidence type="ECO:0008006" key="3">
    <source>
        <dbReference type="Google" id="ProtNLM"/>
    </source>
</evidence>
<organism evidence="1 2">
    <name type="scientific">Pseudomonas protegens</name>
    <dbReference type="NCBI Taxonomy" id="380021"/>
    <lineage>
        <taxon>Bacteria</taxon>
        <taxon>Pseudomonadati</taxon>
        <taxon>Pseudomonadota</taxon>
        <taxon>Gammaproteobacteria</taxon>
        <taxon>Pseudomonadales</taxon>
        <taxon>Pseudomonadaceae</taxon>
        <taxon>Pseudomonas</taxon>
    </lineage>
</organism>
<dbReference type="RefSeq" id="WP_108545549.1">
    <property type="nucleotide sequence ID" value="NZ_PYJM01000005.1"/>
</dbReference>
<accession>A0A2T6GGH9</accession>
<dbReference type="AlphaFoldDB" id="A0A2T6GGH9"/>
<sequence>MLMTRQGQGHAARHQYHGLDNVLGSTTEHILYQVPCSVLAVKAQSAVASSRSPSAAPGGH</sequence>
<gene>
    <name evidence="1" type="ORF">C5U62_21720</name>
</gene>
<dbReference type="Gene3D" id="3.40.50.12370">
    <property type="match status" value="1"/>
</dbReference>
<reference evidence="1 2" key="1">
    <citation type="submission" date="2018-03" db="EMBL/GenBank/DDBJ databases">
        <title>Draft genome sequence of the plant growth promoting rhizobacterium Pseudomonas protegens strain BNJ-SS-45 isolated from wheat (Triticum aestivum) rhizosphere.</title>
        <authorList>
            <person name="Bajpai A."/>
            <person name="Shende K."/>
            <person name="Meena N."/>
            <person name="Upadhyayula S.R."/>
            <person name="Suravajhala P."/>
            <person name="Medicherla K.M."/>
            <person name="Johri B.N."/>
        </authorList>
    </citation>
    <scope>NUCLEOTIDE SEQUENCE [LARGE SCALE GENOMIC DNA]</scope>
    <source>
        <strain evidence="1 2">BNJ-SS-45</strain>
    </source>
</reference>
<proteinExistence type="predicted"/>
<comment type="caution">
    <text evidence="1">The sequence shown here is derived from an EMBL/GenBank/DDBJ whole genome shotgun (WGS) entry which is preliminary data.</text>
</comment>
<name>A0A2T6GGH9_9PSED</name>
<dbReference type="SUPFAM" id="SSF52402">
    <property type="entry name" value="Adenine nucleotide alpha hydrolases-like"/>
    <property type="match status" value="1"/>
</dbReference>
<dbReference type="EMBL" id="PYJM01000005">
    <property type="protein sequence ID" value="PUA43258.1"/>
    <property type="molecule type" value="Genomic_DNA"/>
</dbReference>
<evidence type="ECO:0000313" key="2">
    <source>
        <dbReference type="Proteomes" id="UP000244178"/>
    </source>
</evidence>
<evidence type="ECO:0000313" key="1">
    <source>
        <dbReference type="EMBL" id="PUA43258.1"/>
    </source>
</evidence>
<protein>
    <recommendedName>
        <fullName evidence="3">UspA domain-containing protein</fullName>
    </recommendedName>
</protein>
<dbReference type="Proteomes" id="UP000244178">
    <property type="component" value="Unassembled WGS sequence"/>
</dbReference>